<dbReference type="SUPFAM" id="SSF52540">
    <property type="entry name" value="P-loop containing nucleoside triphosphate hydrolases"/>
    <property type="match status" value="1"/>
</dbReference>
<evidence type="ECO:0000256" key="1">
    <source>
        <dbReference type="ARBA" id="ARBA00022741"/>
    </source>
</evidence>
<dbReference type="STRING" id="1754192.A0A1Y1X8B2"/>
<reference evidence="3 4" key="2">
    <citation type="submission" date="2016-08" db="EMBL/GenBank/DDBJ databases">
        <title>Pervasive Adenine N6-methylation of Active Genes in Fungi.</title>
        <authorList>
            <consortium name="DOE Joint Genome Institute"/>
            <person name="Mondo S.J."/>
            <person name="Dannebaum R.O."/>
            <person name="Kuo R.C."/>
            <person name="Labutti K."/>
            <person name="Haridas S."/>
            <person name="Kuo A."/>
            <person name="Salamov A."/>
            <person name="Ahrendt S.R."/>
            <person name="Lipzen A."/>
            <person name="Sullivan W."/>
            <person name="Andreopoulos W.B."/>
            <person name="Clum A."/>
            <person name="Lindquist E."/>
            <person name="Daum C."/>
            <person name="Ramamoorthy G.K."/>
            <person name="Gryganskyi A."/>
            <person name="Culley D."/>
            <person name="Magnuson J.K."/>
            <person name="James T.Y."/>
            <person name="O'Malley M.A."/>
            <person name="Stajich J.E."/>
            <person name="Spatafora J.W."/>
            <person name="Visel A."/>
            <person name="Grigoriev I.V."/>
        </authorList>
    </citation>
    <scope>NUCLEOTIDE SEQUENCE [LARGE SCALE GENOMIC DNA]</scope>
    <source>
        <strain evidence="3 4">S4</strain>
    </source>
</reference>
<proteinExistence type="predicted"/>
<protein>
    <submittedName>
        <fullName evidence="3">p-loop containing nucleoside triphosphate hydrolase protein</fullName>
    </submittedName>
</protein>
<gene>
    <name evidence="3" type="ORF">BCR32DRAFT_293159</name>
</gene>
<dbReference type="EMBL" id="MCFG01000114">
    <property type="protein sequence ID" value="ORX81646.1"/>
    <property type="molecule type" value="Genomic_DNA"/>
</dbReference>
<dbReference type="OrthoDB" id="275177at2759"/>
<dbReference type="PANTHER" id="PTHR24073">
    <property type="entry name" value="DRAB5-RELATED"/>
    <property type="match status" value="1"/>
</dbReference>
<evidence type="ECO:0000256" key="2">
    <source>
        <dbReference type="ARBA" id="ARBA00023134"/>
    </source>
</evidence>
<dbReference type="Pfam" id="PF08477">
    <property type="entry name" value="Roc"/>
    <property type="match status" value="1"/>
</dbReference>
<dbReference type="InterPro" id="IPR027417">
    <property type="entry name" value="P-loop_NTPase"/>
</dbReference>
<sequence>MLSSNNNIKIFIIGPPNSGKTTIANYLADLNKSLSSDYTPTQGVRILELDQIIKTTSKHSRKQQQTNVSIELWDCSGEDRFKTIWPNLSTIANGLILVYDQDNRLTERDIDEWLGYFSLNEKQCMIYAYCKENNKKGKINHKIPVHSVSINDDPDSIKKTFDGFLTQVYLEMQEQLENEQRIITE</sequence>
<reference evidence="3 4" key="1">
    <citation type="submission" date="2016-08" db="EMBL/GenBank/DDBJ databases">
        <title>A Parts List for Fungal Cellulosomes Revealed by Comparative Genomics.</title>
        <authorList>
            <consortium name="DOE Joint Genome Institute"/>
            <person name="Haitjema C.H."/>
            <person name="Gilmore S.P."/>
            <person name="Henske J.K."/>
            <person name="Solomon K.V."/>
            <person name="De Groot R."/>
            <person name="Kuo A."/>
            <person name="Mondo S.J."/>
            <person name="Salamov A.A."/>
            <person name="Labutti K."/>
            <person name="Zhao Z."/>
            <person name="Chiniquy J."/>
            <person name="Barry K."/>
            <person name="Brewer H.M."/>
            <person name="Purvine S.O."/>
            <person name="Wright A.T."/>
            <person name="Boxma B."/>
            <person name="Van Alen T."/>
            <person name="Hackstein J.H."/>
            <person name="Baker S.E."/>
            <person name="Grigoriev I.V."/>
            <person name="O'Malley M.A."/>
        </authorList>
    </citation>
    <scope>NUCLEOTIDE SEQUENCE [LARGE SCALE GENOMIC DNA]</scope>
    <source>
        <strain evidence="3 4">S4</strain>
    </source>
</reference>
<keyword evidence="3" id="KW-0378">Hydrolase</keyword>
<dbReference type="Proteomes" id="UP000193944">
    <property type="component" value="Unassembled WGS sequence"/>
</dbReference>
<keyword evidence="1" id="KW-0547">Nucleotide-binding</keyword>
<dbReference type="AlphaFoldDB" id="A0A1Y1X8B2"/>
<keyword evidence="2" id="KW-0342">GTP-binding</keyword>
<dbReference type="SMART" id="SM00175">
    <property type="entry name" value="RAB"/>
    <property type="match status" value="1"/>
</dbReference>
<dbReference type="Gene3D" id="3.40.50.300">
    <property type="entry name" value="P-loop containing nucleotide triphosphate hydrolases"/>
    <property type="match status" value="1"/>
</dbReference>
<keyword evidence="4" id="KW-1185">Reference proteome</keyword>
<evidence type="ECO:0000313" key="4">
    <source>
        <dbReference type="Proteomes" id="UP000193944"/>
    </source>
</evidence>
<comment type="caution">
    <text evidence="3">The sequence shown here is derived from an EMBL/GenBank/DDBJ whole genome shotgun (WGS) entry which is preliminary data.</text>
</comment>
<organism evidence="3 4">
    <name type="scientific">Anaeromyces robustus</name>
    <dbReference type="NCBI Taxonomy" id="1754192"/>
    <lineage>
        <taxon>Eukaryota</taxon>
        <taxon>Fungi</taxon>
        <taxon>Fungi incertae sedis</taxon>
        <taxon>Chytridiomycota</taxon>
        <taxon>Chytridiomycota incertae sedis</taxon>
        <taxon>Neocallimastigomycetes</taxon>
        <taxon>Neocallimastigales</taxon>
        <taxon>Neocallimastigaceae</taxon>
        <taxon>Anaeromyces</taxon>
    </lineage>
</organism>
<accession>A0A1Y1X8B2</accession>
<name>A0A1Y1X8B2_9FUNG</name>
<dbReference type="GO" id="GO:0005525">
    <property type="term" value="F:GTP binding"/>
    <property type="evidence" value="ECO:0007669"/>
    <property type="project" value="UniProtKB-KW"/>
</dbReference>
<evidence type="ECO:0000313" key="3">
    <source>
        <dbReference type="EMBL" id="ORX81646.1"/>
    </source>
</evidence>
<dbReference type="GO" id="GO:0016787">
    <property type="term" value="F:hydrolase activity"/>
    <property type="evidence" value="ECO:0007669"/>
    <property type="project" value="UniProtKB-KW"/>
</dbReference>